<dbReference type="AlphaFoldDB" id="A0AAN9LMW9"/>
<sequence>MADVVPPCLWRERGHPELGRSFLEPSKHRPRVHTRGRIIRRMRRRQWRRRSHIDELRFVFDHSTPWPRCRGVPLLLGDAETDLRGSFTGIETFGRELGWWWLRSDVAERRCNAADQKLLPTGSSLRSFNSGHIIDSI</sequence>
<dbReference type="Proteomes" id="UP001367508">
    <property type="component" value="Unassembled WGS sequence"/>
</dbReference>
<dbReference type="EMBL" id="JAYMYQ010000004">
    <property type="protein sequence ID" value="KAK7338952.1"/>
    <property type="molecule type" value="Genomic_DNA"/>
</dbReference>
<comment type="caution">
    <text evidence="1">The sequence shown here is derived from an EMBL/GenBank/DDBJ whole genome shotgun (WGS) entry which is preliminary data.</text>
</comment>
<gene>
    <name evidence="1" type="ORF">VNO77_19586</name>
</gene>
<accession>A0AAN9LMW9</accession>
<name>A0AAN9LMW9_CANGL</name>
<evidence type="ECO:0000313" key="1">
    <source>
        <dbReference type="EMBL" id="KAK7338952.1"/>
    </source>
</evidence>
<organism evidence="1 2">
    <name type="scientific">Canavalia gladiata</name>
    <name type="common">Sword bean</name>
    <name type="synonym">Dolichos gladiatus</name>
    <dbReference type="NCBI Taxonomy" id="3824"/>
    <lineage>
        <taxon>Eukaryota</taxon>
        <taxon>Viridiplantae</taxon>
        <taxon>Streptophyta</taxon>
        <taxon>Embryophyta</taxon>
        <taxon>Tracheophyta</taxon>
        <taxon>Spermatophyta</taxon>
        <taxon>Magnoliopsida</taxon>
        <taxon>eudicotyledons</taxon>
        <taxon>Gunneridae</taxon>
        <taxon>Pentapetalae</taxon>
        <taxon>rosids</taxon>
        <taxon>fabids</taxon>
        <taxon>Fabales</taxon>
        <taxon>Fabaceae</taxon>
        <taxon>Papilionoideae</taxon>
        <taxon>50 kb inversion clade</taxon>
        <taxon>NPAAA clade</taxon>
        <taxon>indigoferoid/millettioid clade</taxon>
        <taxon>Phaseoleae</taxon>
        <taxon>Canavalia</taxon>
    </lineage>
</organism>
<reference evidence="1 2" key="1">
    <citation type="submission" date="2024-01" db="EMBL/GenBank/DDBJ databases">
        <title>The genomes of 5 underutilized Papilionoideae crops provide insights into root nodulation and disease resistanc.</title>
        <authorList>
            <person name="Jiang F."/>
        </authorList>
    </citation>
    <scope>NUCLEOTIDE SEQUENCE [LARGE SCALE GENOMIC DNA]</scope>
    <source>
        <strain evidence="1">LVBAO_FW01</strain>
        <tissue evidence="1">Leaves</tissue>
    </source>
</reference>
<keyword evidence="2" id="KW-1185">Reference proteome</keyword>
<protein>
    <submittedName>
        <fullName evidence="1">Uncharacterized protein</fullName>
    </submittedName>
</protein>
<evidence type="ECO:0000313" key="2">
    <source>
        <dbReference type="Proteomes" id="UP001367508"/>
    </source>
</evidence>
<proteinExistence type="predicted"/>